<feature type="domain" description="Glycosyl transferase family 1" evidence="1">
    <location>
        <begin position="198"/>
        <end position="360"/>
    </location>
</feature>
<dbReference type="Gene3D" id="3.40.50.2000">
    <property type="entry name" value="Glycogen Phosphorylase B"/>
    <property type="match status" value="2"/>
</dbReference>
<proteinExistence type="predicted"/>
<accession>A0A2H0XZR9</accession>
<dbReference type="InterPro" id="IPR028098">
    <property type="entry name" value="Glyco_trans_4-like_N"/>
</dbReference>
<dbReference type="PANTHER" id="PTHR45947">
    <property type="entry name" value="SULFOQUINOVOSYL TRANSFERASE SQD2"/>
    <property type="match status" value="1"/>
</dbReference>
<dbReference type="PANTHER" id="PTHR45947:SF3">
    <property type="entry name" value="SULFOQUINOVOSYL TRANSFERASE SQD2"/>
    <property type="match status" value="1"/>
</dbReference>
<evidence type="ECO:0000313" key="4">
    <source>
        <dbReference type="Proteomes" id="UP000231343"/>
    </source>
</evidence>
<sequence length="387" mass="43194">MKICMVVPFFYPHTGGTEKYVKDLSISLVNDGHEVTVISTNLPAEKNAPAEEEMNGFKVIRLAADLKLSYIPVTRKKFDLKMLDGYDIVHVHVPSFGFLREIVGKVKQPVIVTYHCDITVSEKYMGIPVPSFLIKLVEYASNIMARILLNKADVVYNTTKTYAETSPVLKDMPNVKNIPIGIFYDHIDEMHKKLGLSSKDKKKNQILWLGRMAGNKGCDYTVKALPAILEKFPDTKLVICGDGEEKGHINDLIDKLGVRGSIEMYGIVNFEELVKLFYCSLVYVFPSINRLEAFGIVQLESFANFTPVICTDIPGPNAVMNVGTTGLIVPKQDPKAISDAVIKMLSNPDQAIEMGKAGRKLVETKYDWKVIVKQVLGVYQEGLAKKK</sequence>
<dbReference type="CDD" id="cd03801">
    <property type="entry name" value="GT4_PimA-like"/>
    <property type="match status" value="1"/>
</dbReference>
<dbReference type="EMBL" id="PEYM01000052">
    <property type="protein sequence ID" value="PIS30604.1"/>
    <property type="molecule type" value="Genomic_DNA"/>
</dbReference>
<dbReference type="Pfam" id="PF13439">
    <property type="entry name" value="Glyco_transf_4"/>
    <property type="match status" value="1"/>
</dbReference>
<organism evidence="3 4">
    <name type="scientific">Candidatus Saganbacteria bacterium CG08_land_8_20_14_0_20_45_16</name>
    <dbReference type="NCBI Taxonomy" id="2014293"/>
    <lineage>
        <taxon>Bacteria</taxon>
        <taxon>Bacillati</taxon>
        <taxon>Saganbacteria</taxon>
    </lineage>
</organism>
<feature type="domain" description="Glycosyltransferase subfamily 4-like N-terminal" evidence="2">
    <location>
        <begin position="15"/>
        <end position="161"/>
    </location>
</feature>
<name>A0A2H0XZR9_UNCSA</name>
<comment type="caution">
    <text evidence="3">The sequence shown here is derived from an EMBL/GenBank/DDBJ whole genome shotgun (WGS) entry which is preliminary data.</text>
</comment>
<gene>
    <name evidence="3" type="ORF">COT42_02575</name>
</gene>
<dbReference type="AlphaFoldDB" id="A0A2H0XZR9"/>
<dbReference type="InterPro" id="IPR001296">
    <property type="entry name" value="Glyco_trans_1"/>
</dbReference>
<evidence type="ECO:0000313" key="3">
    <source>
        <dbReference type="EMBL" id="PIS30604.1"/>
    </source>
</evidence>
<dbReference type="InterPro" id="IPR050194">
    <property type="entry name" value="Glycosyltransferase_grp1"/>
</dbReference>
<reference evidence="3 4" key="1">
    <citation type="submission" date="2017-09" db="EMBL/GenBank/DDBJ databases">
        <title>Depth-based differentiation of microbial function through sediment-hosted aquifers and enrichment of novel symbionts in the deep terrestrial subsurface.</title>
        <authorList>
            <person name="Probst A.J."/>
            <person name="Ladd B."/>
            <person name="Jarett J.K."/>
            <person name="Geller-Mcgrath D.E."/>
            <person name="Sieber C.M."/>
            <person name="Emerson J.B."/>
            <person name="Anantharaman K."/>
            <person name="Thomas B.C."/>
            <person name="Malmstrom R."/>
            <person name="Stieglmeier M."/>
            <person name="Klingl A."/>
            <person name="Woyke T."/>
            <person name="Ryan C.M."/>
            <person name="Banfield J.F."/>
        </authorList>
    </citation>
    <scope>NUCLEOTIDE SEQUENCE [LARGE SCALE GENOMIC DNA]</scope>
    <source>
        <strain evidence="3">CG08_land_8_20_14_0_20_45_16</strain>
    </source>
</reference>
<evidence type="ECO:0000259" key="1">
    <source>
        <dbReference type="Pfam" id="PF00534"/>
    </source>
</evidence>
<evidence type="ECO:0008006" key="5">
    <source>
        <dbReference type="Google" id="ProtNLM"/>
    </source>
</evidence>
<dbReference type="Proteomes" id="UP000231343">
    <property type="component" value="Unassembled WGS sequence"/>
</dbReference>
<protein>
    <recommendedName>
        <fullName evidence="5">Glycosyltransferase family 1 protein</fullName>
    </recommendedName>
</protein>
<dbReference type="SUPFAM" id="SSF53756">
    <property type="entry name" value="UDP-Glycosyltransferase/glycogen phosphorylase"/>
    <property type="match status" value="1"/>
</dbReference>
<dbReference type="Pfam" id="PF00534">
    <property type="entry name" value="Glycos_transf_1"/>
    <property type="match status" value="1"/>
</dbReference>
<dbReference type="GO" id="GO:0016757">
    <property type="term" value="F:glycosyltransferase activity"/>
    <property type="evidence" value="ECO:0007669"/>
    <property type="project" value="InterPro"/>
</dbReference>
<evidence type="ECO:0000259" key="2">
    <source>
        <dbReference type="Pfam" id="PF13439"/>
    </source>
</evidence>